<accession>A0A6B9ZH50</accession>
<dbReference type="Gene3D" id="1.10.10.60">
    <property type="entry name" value="Homeodomain-like"/>
    <property type="match status" value="1"/>
</dbReference>
<protein>
    <submittedName>
        <fullName evidence="5">Helix-turn-helix transcriptional regulator</fullName>
    </submittedName>
</protein>
<keyword evidence="3" id="KW-0804">Transcription</keyword>
<evidence type="ECO:0000313" key="6">
    <source>
        <dbReference type="Proteomes" id="UP000476411"/>
    </source>
</evidence>
<dbReference type="KEGG" id="chih:GWR21_16170"/>
<dbReference type="GO" id="GO:0043565">
    <property type="term" value="F:sequence-specific DNA binding"/>
    <property type="evidence" value="ECO:0007669"/>
    <property type="project" value="InterPro"/>
</dbReference>
<dbReference type="EMBL" id="CP048113">
    <property type="protein sequence ID" value="QHS61079.1"/>
    <property type="molecule type" value="Genomic_DNA"/>
</dbReference>
<evidence type="ECO:0000256" key="3">
    <source>
        <dbReference type="ARBA" id="ARBA00023163"/>
    </source>
</evidence>
<dbReference type="PROSITE" id="PS01124">
    <property type="entry name" value="HTH_ARAC_FAMILY_2"/>
    <property type="match status" value="1"/>
</dbReference>
<keyword evidence="1" id="KW-0805">Transcription regulation</keyword>
<evidence type="ECO:0000313" key="5">
    <source>
        <dbReference type="EMBL" id="QHS61079.1"/>
    </source>
</evidence>
<evidence type="ECO:0000259" key="4">
    <source>
        <dbReference type="PROSITE" id="PS01124"/>
    </source>
</evidence>
<evidence type="ECO:0000256" key="2">
    <source>
        <dbReference type="ARBA" id="ARBA00023125"/>
    </source>
</evidence>
<reference evidence="5 6" key="1">
    <citation type="submission" date="2020-01" db="EMBL/GenBank/DDBJ databases">
        <title>Complete genome sequence of Chitinophaga sp. H33E-04 isolated from quinoa roots.</title>
        <authorList>
            <person name="Weon H.-Y."/>
            <person name="Lee S.A."/>
        </authorList>
    </citation>
    <scope>NUCLEOTIDE SEQUENCE [LARGE SCALE GENOMIC DNA]</scope>
    <source>
        <strain evidence="5 6">H33E-04</strain>
    </source>
</reference>
<gene>
    <name evidence="5" type="ORF">GWR21_16170</name>
</gene>
<proteinExistence type="predicted"/>
<dbReference type="AlphaFoldDB" id="A0A6B9ZH50"/>
<organism evidence="5 6">
    <name type="scientific">Chitinophaga agri</name>
    <dbReference type="NCBI Taxonomy" id="2703787"/>
    <lineage>
        <taxon>Bacteria</taxon>
        <taxon>Pseudomonadati</taxon>
        <taxon>Bacteroidota</taxon>
        <taxon>Chitinophagia</taxon>
        <taxon>Chitinophagales</taxon>
        <taxon>Chitinophagaceae</taxon>
        <taxon>Chitinophaga</taxon>
    </lineage>
</organism>
<name>A0A6B9ZH50_9BACT</name>
<dbReference type="Proteomes" id="UP000476411">
    <property type="component" value="Chromosome"/>
</dbReference>
<dbReference type="InterPro" id="IPR050204">
    <property type="entry name" value="AraC_XylS_family_regulators"/>
</dbReference>
<evidence type="ECO:0000256" key="1">
    <source>
        <dbReference type="ARBA" id="ARBA00023015"/>
    </source>
</evidence>
<keyword evidence="6" id="KW-1185">Reference proteome</keyword>
<dbReference type="PANTHER" id="PTHR46796">
    <property type="entry name" value="HTH-TYPE TRANSCRIPTIONAL ACTIVATOR RHAS-RELATED"/>
    <property type="match status" value="1"/>
</dbReference>
<dbReference type="InterPro" id="IPR018060">
    <property type="entry name" value="HTH_AraC"/>
</dbReference>
<sequence>MYPTLYEENKLLLIDRLEQSYLPATYIPTEYLHLIIPYAGLYYEQDNDYSMLTQHVPLGHFSLWLHDVFARKDIVLCPYAPFHLWALHFMYEDTLRAVTFKTNGFTLEEKECNLFNLYADMHRVPMFAGQKILSFHINIVPSAFMQLVQSFPGLLPLSNKRLLKHSSTINEKPYRINAVCNMLIKSILTCRYVETQARNYLERCCLDLFLNFAQQDAMADDIWVPSEAHTALYNQIYQYISDHPHTTQSAEQIAKMFNISGARLAQAFRQQFSIGITAFIHMQKMMLAFNCLMQQSVSLRDVTQLTGFRTIEDMTREVEKYYNCNLAALRRSM</sequence>
<dbReference type="SMART" id="SM00342">
    <property type="entry name" value="HTH_ARAC"/>
    <property type="match status" value="1"/>
</dbReference>
<dbReference type="GO" id="GO:0003700">
    <property type="term" value="F:DNA-binding transcription factor activity"/>
    <property type="evidence" value="ECO:0007669"/>
    <property type="project" value="InterPro"/>
</dbReference>
<feature type="domain" description="HTH araC/xylS-type" evidence="4">
    <location>
        <begin position="234"/>
        <end position="332"/>
    </location>
</feature>
<dbReference type="RefSeq" id="WP_162332757.1">
    <property type="nucleotide sequence ID" value="NZ_CP048113.1"/>
</dbReference>
<keyword evidence="2" id="KW-0238">DNA-binding</keyword>